<dbReference type="AlphaFoldDB" id="A0A2S6FY94"/>
<dbReference type="InterPro" id="IPR002508">
    <property type="entry name" value="MurNAc-LAA_cat"/>
</dbReference>
<dbReference type="InterPro" id="IPR050695">
    <property type="entry name" value="N-acetylmuramoyl_amidase_3"/>
</dbReference>
<gene>
    <name evidence="4" type="ORF">BD821_10689</name>
</gene>
<evidence type="ECO:0000256" key="1">
    <source>
        <dbReference type="ARBA" id="ARBA00022801"/>
    </source>
</evidence>
<protein>
    <submittedName>
        <fullName evidence="4">N-acetylmuramoyl-L-alanine amidase</fullName>
    </submittedName>
</protein>
<reference evidence="4 5" key="1">
    <citation type="submission" date="2018-02" db="EMBL/GenBank/DDBJ databases">
        <title>Genomic Encyclopedia of Archaeal and Bacterial Type Strains, Phase II (KMG-II): from individual species to whole genera.</title>
        <authorList>
            <person name="Goeker M."/>
        </authorList>
    </citation>
    <scope>NUCLEOTIDE SEQUENCE [LARGE SCALE GENOMIC DNA]</scope>
    <source>
        <strain evidence="4 5">DSM 15099</strain>
    </source>
</reference>
<evidence type="ECO:0000256" key="2">
    <source>
        <dbReference type="SAM" id="Phobius"/>
    </source>
</evidence>
<evidence type="ECO:0000313" key="4">
    <source>
        <dbReference type="EMBL" id="PPK48567.1"/>
    </source>
</evidence>
<organism evidence="4 5">
    <name type="scientific">Clostridium algidicarnis DSM 15099</name>
    <dbReference type="NCBI Taxonomy" id="1121295"/>
    <lineage>
        <taxon>Bacteria</taxon>
        <taxon>Bacillati</taxon>
        <taxon>Bacillota</taxon>
        <taxon>Clostridia</taxon>
        <taxon>Eubacteriales</taxon>
        <taxon>Clostridiaceae</taxon>
        <taxon>Clostridium</taxon>
    </lineage>
</organism>
<keyword evidence="2" id="KW-1133">Transmembrane helix</keyword>
<accession>A0A2S6FY94</accession>
<dbReference type="EMBL" id="PTIS01000006">
    <property type="protein sequence ID" value="PPK48567.1"/>
    <property type="molecule type" value="Genomic_DNA"/>
</dbReference>
<dbReference type="PANTHER" id="PTHR30404:SF0">
    <property type="entry name" value="N-ACETYLMURAMOYL-L-ALANINE AMIDASE AMIC"/>
    <property type="match status" value="1"/>
</dbReference>
<dbReference type="STRING" id="37659.GCA_000703125_00675"/>
<dbReference type="GO" id="GO:0008745">
    <property type="term" value="F:N-acetylmuramoyl-L-alanine amidase activity"/>
    <property type="evidence" value="ECO:0007669"/>
    <property type="project" value="InterPro"/>
</dbReference>
<evidence type="ECO:0000313" key="5">
    <source>
        <dbReference type="Proteomes" id="UP000239863"/>
    </source>
</evidence>
<dbReference type="Proteomes" id="UP000239863">
    <property type="component" value="Unassembled WGS sequence"/>
</dbReference>
<evidence type="ECO:0000259" key="3">
    <source>
        <dbReference type="SMART" id="SM00646"/>
    </source>
</evidence>
<dbReference type="GO" id="GO:0030288">
    <property type="term" value="C:outer membrane-bounded periplasmic space"/>
    <property type="evidence" value="ECO:0007669"/>
    <property type="project" value="TreeGrafter"/>
</dbReference>
<dbReference type="CDD" id="cd02696">
    <property type="entry name" value="MurNAc-LAA"/>
    <property type="match status" value="1"/>
</dbReference>
<keyword evidence="1" id="KW-0378">Hydrolase</keyword>
<keyword evidence="2" id="KW-0472">Membrane</keyword>
<dbReference type="Pfam" id="PF01520">
    <property type="entry name" value="Amidase_3"/>
    <property type="match status" value="1"/>
</dbReference>
<dbReference type="Gene3D" id="3.40.630.40">
    <property type="entry name" value="Zn-dependent exopeptidases"/>
    <property type="match status" value="1"/>
</dbReference>
<comment type="caution">
    <text evidence="4">The sequence shown here is derived from an EMBL/GenBank/DDBJ whole genome shotgun (WGS) entry which is preliminary data.</text>
</comment>
<dbReference type="NCBIfam" id="TIGR02883">
    <property type="entry name" value="spore_cwlD"/>
    <property type="match status" value="1"/>
</dbReference>
<feature type="domain" description="MurNAc-LAA" evidence="3">
    <location>
        <begin position="118"/>
        <end position="228"/>
    </location>
</feature>
<dbReference type="PANTHER" id="PTHR30404">
    <property type="entry name" value="N-ACETYLMURAMOYL-L-ALANINE AMIDASE"/>
    <property type="match status" value="1"/>
</dbReference>
<dbReference type="SMART" id="SM00646">
    <property type="entry name" value="Ami_3"/>
    <property type="match status" value="1"/>
</dbReference>
<name>A0A2S6FY94_9CLOT</name>
<sequence length="233" mass="26791">MKYIKLKSIYKLTFRLMFILTLILAITPFTYKTEALENKNKIILIDPGHGGIDGGAVSKSGTLEKDINLSISKMLKESLEKEGYQVYITREEDKGLYEDKGTVREKKNQDLNNRCVMKDKTKCDMFLSIHLNMFPQIKYSGAQVWYSDYKESKDFAKILQDTLKEELNPNNNRNEKAAGDTYKILRDGYKAPCVIIECGFLSNIEEEAKLKTSEYQESIAKAITKAVNKYYNN</sequence>
<feature type="transmembrane region" description="Helical" evidence="2">
    <location>
        <begin position="12"/>
        <end position="31"/>
    </location>
</feature>
<dbReference type="SUPFAM" id="SSF53187">
    <property type="entry name" value="Zn-dependent exopeptidases"/>
    <property type="match status" value="1"/>
</dbReference>
<proteinExistence type="predicted"/>
<dbReference type="GO" id="GO:0009253">
    <property type="term" value="P:peptidoglycan catabolic process"/>
    <property type="evidence" value="ECO:0007669"/>
    <property type="project" value="InterPro"/>
</dbReference>
<keyword evidence="2" id="KW-0812">Transmembrane</keyword>
<dbReference type="InterPro" id="IPR014234">
    <property type="entry name" value="Spore_CwlD"/>
</dbReference>